<organism evidence="4 5">
    <name type="scientific">Marmoricola endophyticus</name>
    <dbReference type="NCBI Taxonomy" id="2040280"/>
    <lineage>
        <taxon>Bacteria</taxon>
        <taxon>Bacillati</taxon>
        <taxon>Actinomycetota</taxon>
        <taxon>Actinomycetes</taxon>
        <taxon>Propionibacteriales</taxon>
        <taxon>Nocardioidaceae</taxon>
        <taxon>Marmoricola</taxon>
    </lineage>
</organism>
<reference evidence="4" key="1">
    <citation type="journal article" date="2014" name="Int. J. Syst. Evol. Microbiol.">
        <title>Complete genome sequence of Corynebacterium casei LMG S-19264T (=DSM 44701T), isolated from a smear-ripened cheese.</title>
        <authorList>
            <consortium name="US DOE Joint Genome Institute (JGI-PGF)"/>
            <person name="Walter F."/>
            <person name="Albersmeier A."/>
            <person name="Kalinowski J."/>
            <person name="Ruckert C."/>
        </authorList>
    </citation>
    <scope>NUCLEOTIDE SEQUENCE</scope>
    <source>
        <strain evidence="4">CGMCC 1.16067</strain>
    </source>
</reference>
<reference evidence="4" key="2">
    <citation type="submission" date="2020-09" db="EMBL/GenBank/DDBJ databases">
        <authorList>
            <person name="Sun Q."/>
            <person name="Zhou Y."/>
        </authorList>
    </citation>
    <scope>NUCLEOTIDE SEQUENCE</scope>
    <source>
        <strain evidence="4">CGMCC 1.16067</strain>
    </source>
</reference>
<protein>
    <submittedName>
        <fullName evidence="4">Lipase/esterase LipN</fullName>
    </submittedName>
</protein>
<dbReference type="AlphaFoldDB" id="A0A917F2G1"/>
<dbReference type="InterPro" id="IPR002168">
    <property type="entry name" value="Lipase_GDXG_HIS_AS"/>
</dbReference>
<comment type="similarity">
    <text evidence="1">Belongs to the 'GDXG' lipolytic enzyme family.</text>
</comment>
<dbReference type="PANTHER" id="PTHR48081:SF8">
    <property type="entry name" value="ALPHA_BETA HYDROLASE FOLD-3 DOMAIN-CONTAINING PROTEIN-RELATED"/>
    <property type="match status" value="1"/>
</dbReference>
<evidence type="ECO:0000313" key="4">
    <source>
        <dbReference type="EMBL" id="GGF43901.1"/>
    </source>
</evidence>
<dbReference type="SUPFAM" id="SSF53474">
    <property type="entry name" value="alpha/beta-Hydrolases"/>
    <property type="match status" value="1"/>
</dbReference>
<dbReference type="Pfam" id="PF07859">
    <property type="entry name" value="Abhydrolase_3"/>
    <property type="match status" value="1"/>
</dbReference>
<keyword evidence="5" id="KW-1185">Reference proteome</keyword>
<dbReference type="InterPro" id="IPR013094">
    <property type="entry name" value="AB_hydrolase_3"/>
</dbReference>
<dbReference type="InterPro" id="IPR029058">
    <property type="entry name" value="AB_hydrolase_fold"/>
</dbReference>
<evidence type="ECO:0000259" key="3">
    <source>
        <dbReference type="Pfam" id="PF07859"/>
    </source>
</evidence>
<comment type="caution">
    <text evidence="4">The sequence shown here is derived from an EMBL/GenBank/DDBJ whole genome shotgun (WGS) entry which is preliminary data.</text>
</comment>
<dbReference type="Gene3D" id="3.40.50.1820">
    <property type="entry name" value="alpha/beta hydrolase"/>
    <property type="match status" value="1"/>
</dbReference>
<dbReference type="InterPro" id="IPR050300">
    <property type="entry name" value="GDXG_lipolytic_enzyme"/>
</dbReference>
<proteinExistence type="inferred from homology"/>
<name>A0A917F2G1_9ACTN</name>
<sequence>MPQTVSSPSTGERVQAAVLRLAMNLPPALQRRLVGPPVVREGQRLQPETQMMLTLQRVSGEPKVEEQPLEEARPLLVRQARAVGGHQPVGRVDALRVGGGAGDLDARLYVPRALLGDRRPSGLLVFFHGGGFLYGDLDSHDAPCRFLAEQAGVRVLSVDYRLSPEHPYPAPHDDAVTSYLWAVQHAEELGVDPARIGVGGDSAGGNLAASVALTVAEAGVRCALQLLVYPMTDARAQAPSRRTYAEGFYLSARFMDNAEEALLTDPAQREDPRLSMVLRRDVPALTAPAFVVTAGFDPLRDEGEEYAALLAAHGTPVTHVRHEGLIHGFFNVVGCGQASRAANLQIAEQVRAALG</sequence>
<feature type="domain" description="Alpha/beta hydrolase fold-3" evidence="3">
    <location>
        <begin position="124"/>
        <end position="330"/>
    </location>
</feature>
<keyword evidence="2" id="KW-0378">Hydrolase</keyword>
<evidence type="ECO:0000313" key="5">
    <source>
        <dbReference type="Proteomes" id="UP000649179"/>
    </source>
</evidence>
<dbReference type="PANTHER" id="PTHR48081">
    <property type="entry name" value="AB HYDROLASE SUPERFAMILY PROTEIN C4A8.06C"/>
    <property type="match status" value="1"/>
</dbReference>
<evidence type="ECO:0000256" key="1">
    <source>
        <dbReference type="ARBA" id="ARBA00010515"/>
    </source>
</evidence>
<dbReference type="PROSITE" id="PS01173">
    <property type="entry name" value="LIPASE_GDXG_HIS"/>
    <property type="match status" value="1"/>
</dbReference>
<evidence type="ECO:0000256" key="2">
    <source>
        <dbReference type="ARBA" id="ARBA00022801"/>
    </source>
</evidence>
<accession>A0A917F2G1</accession>
<dbReference type="Proteomes" id="UP000649179">
    <property type="component" value="Unassembled WGS sequence"/>
</dbReference>
<dbReference type="EMBL" id="BMKQ01000001">
    <property type="protein sequence ID" value="GGF43901.1"/>
    <property type="molecule type" value="Genomic_DNA"/>
</dbReference>
<gene>
    <name evidence="4" type="ORF">GCM10011519_17160</name>
</gene>
<dbReference type="GO" id="GO:0016787">
    <property type="term" value="F:hydrolase activity"/>
    <property type="evidence" value="ECO:0007669"/>
    <property type="project" value="UniProtKB-KW"/>
</dbReference>